<dbReference type="InterPro" id="IPR002611">
    <property type="entry name" value="IstB_ATP-bd"/>
</dbReference>
<evidence type="ECO:0000313" key="2">
    <source>
        <dbReference type="EMBL" id="CAJ75139.1"/>
    </source>
</evidence>
<dbReference type="GO" id="GO:0006260">
    <property type="term" value="P:DNA replication"/>
    <property type="evidence" value="ECO:0007669"/>
    <property type="project" value="TreeGrafter"/>
</dbReference>
<dbReference type="InterPro" id="IPR003593">
    <property type="entry name" value="AAA+_ATPase"/>
</dbReference>
<accession>Q1Q546</accession>
<dbReference type="Pfam" id="PF01695">
    <property type="entry name" value="IstB_IS21"/>
    <property type="match status" value="1"/>
</dbReference>
<dbReference type="PANTHER" id="PTHR30050:SF4">
    <property type="entry name" value="ATP-BINDING PROTEIN RV3427C IN INSERTION SEQUENCE-RELATED"/>
    <property type="match status" value="1"/>
</dbReference>
<feature type="domain" description="AAA+ ATPase" evidence="1">
    <location>
        <begin position="77"/>
        <end position="228"/>
    </location>
</feature>
<organism evidence="2">
    <name type="scientific">Kuenenia stuttgartiensis</name>
    <dbReference type="NCBI Taxonomy" id="174633"/>
    <lineage>
        <taxon>Bacteria</taxon>
        <taxon>Pseudomonadati</taxon>
        <taxon>Planctomycetota</taxon>
        <taxon>Candidatus Brocadiia</taxon>
        <taxon>Candidatus Brocadiales</taxon>
        <taxon>Candidatus Brocadiaceae</taxon>
        <taxon>Candidatus Kuenenia</taxon>
    </lineage>
</organism>
<protein>
    <recommendedName>
        <fullName evidence="1">AAA+ ATPase domain-containing protein</fullName>
    </recommendedName>
</protein>
<dbReference type="EMBL" id="CT573071">
    <property type="protein sequence ID" value="CAJ75139.1"/>
    <property type="molecule type" value="Genomic_DNA"/>
</dbReference>
<dbReference type="PANTHER" id="PTHR30050">
    <property type="entry name" value="CHROMOSOMAL REPLICATION INITIATOR PROTEIN DNAA"/>
    <property type="match status" value="1"/>
</dbReference>
<sequence>MRRIFGYRPKNLPTATCDTCGRTYAGYRCDCHERRAERAKWEAMRENKRRGFVRFLMAAGVPSLFLHKIGKINADGDLRSLLITGPFGCGKTHAAMAILKAYASGLPCPAYRRETFDIPNLAVFTPVVELLSQIRQTFNGNSGGGPGEGALLDKYTRCGLLILDDLGAETASEWVLQTLYQILNRRYLDQSQTVITTNLTLGELKEKLGDRIASRIAGMCFAVMLRGRDRRLDGKLQS</sequence>
<reference evidence="2" key="1">
    <citation type="journal article" date="2006" name="Nature">
        <title>Deciphering the evolution and metabolism of an anammox bacterium from a community genome.</title>
        <authorList>
            <person name="Strous M."/>
            <person name="Pelletier E."/>
            <person name="Mangenot S."/>
            <person name="Rattei T."/>
            <person name="Lehner A."/>
            <person name="Taylor M.W."/>
            <person name="Horn M."/>
            <person name="Daims H."/>
            <person name="Bartol-Mavel D."/>
            <person name="Wincker P."/>
            <person name="Barbe V."/>
            <person name="Fonknechten N."/>
            <person name="Vallenet D."/>
            <person name="Segurens B."/>
            <person name="Schenowitz-Truong C."/>
            <person name="Medigue C."/>
            <person name="Collingro A."/>
            <person name="Snel B."/>
            <person name="Dutilh B.E."/>
            <person name="OpDenCamp H.J.M."/>
            <person name="vanDerDrift C."/>
            <person name="Cirpus I."/>
            <person name="vanDePas-Schoonen K.T."/>
            <person name="Harhangi H.R."/>
            <person name="vanNiftrik L."/>
            <person name="Schmid M."/>
            <person name="Keltjens J."/>
            <person name="vanDeVossenberg J."/>
            <person name="Kartal B."/>
            <person name="Meier H."/>
            <person name="Frishman D."/>
            <person name="Huynen M.A."/>
            <person name="Mewes H."/>
            <person name="Weissenbach J."/>
            <person name="Jetten M.S.M."/>
            <person name="Wagner M."/>
            <person name="LePaslier D."/>
        </authorList>
    </citation>
    <scope>NUCLEOTIDE SEQUENCE</scope>
</reference>
<name>Q1Q546_KUEST</name>
<dbReference type="Gene3D" id="3.40.50.300">
    <property type="entry name" value="P-loop containing nucleotide triphosphate hydrolases"/>
    <property type="match status" value="1"/>
</dbReference>
<dbReference type="GO" id="GO:0005524">
    <property type="term" value="F:ATP binding"/>
    <property type="evidence" value="ECO:0007669"/>
    <property type="project" value="InterPro"/>
</dbReference>
<gene>
    <name evidence="2" type="ORF">kuste4377</name>
</gene>
<dbReference type="SUPFAM" id="SSF52540">
    <property type="entry name" value="P-loop containing nucleoside triphosphate hydrolases"/>
    <property type="match status" value="1"/>
</dbReference>
<dbReference type="SMART" id="SM00382">
    <property type="entry name" value="AAA"/>
    <property type="match status" value="1"/>
</dbReference>
<reference evidence="2" key="2">
    <citation type="submission" date="2006-01" db="EMBL/GenBank/DDBJ databases">
        <authorList>
            <person name="Genoscope"/>
        </authorList>
    </citation>
    <scope>NUCLEOTIDE SEQUENCE</scope>
</reference>
<dbReference type="AlphaFoldDB" id="Q1Q546"/>
<dbReference type="InterPro" id="IPR027417">
    <property type="entry name" value="P-loop_NTPase"/>
</dbReference>
<proteinExistence type="predicted"/>
<evidence type="ECO:0000259" key="1">
    <source>
        <dbReference type="SMART" id="SM00382"/>
    </source>
</evidence>
<dbReference type="CDD" id="cd00009">
    <property type="entry name" value="AAA"/>
    <property type="match status" value="1"/>
</dbReference>